<dbReference type="GO" id="GO:0043527">
    <property type="term" value="C:tRNA methyltransferase complex"/>
    <property type="evidence" value="ECO:0007669"/>
    <property type="project" value="TreeGrafter"/>
</dbReference>
<comment type="pathway">
    <text evidence="6">tRNA modification; N(7)-methylguanine-tRNA biosynthesis.</text>
</comment>
<comment type="function">
    <text evidence="6">Required for the formation of N(7)-methylguanine at position 46 (m7G46) in tRNA. In the complex, it is required to stabilize and induce conformational changes of the catalytic subunit.</text>
</comment>
<dbReference type="UniPathway" id="UPA00989"/>
<evidence type="ECO:0000256" key="6">
    <source>
        <dbReference type="HAMAP-Rule" id="MF_03056"/>
    </source>
</evidence>
<keyword evidence="2 6" id="KW-0853">WD repeat</keyword>
<dbReference type="AlphaFoldDB" id="A0A2S6C953"/>
<keyword evidence="9" id="KW-1185">Reference proteome</keyword>
<name>A0A2S6C953_9PEZI</name>
<dbReference type="PANTHER" id="PTHR16288">
    <property type="entry name" value="WD40 REPEAT PROTEIN 4"/>
    <property type="match status" value="1"/>
</dbReference>
<organism evidence="8 9">
    <name type="scientific">Cercospora berteroae</name>
    <dbReference type="NCBI Taxonomy" id="357750"/>
    <lineage>
        <taxon>Eukaryota</taxon>
        <taxon>Fungi</taxon>
        <taxon>Dikarya</taxon>
        <taxon>Ascomycota</taxon>
        <taxon>Pezizomycotina</taxon>
        <taxon>Dothideomycetes</taxon>
        <taxon>Dothideomycetidae</taxon>
        <taxon>Mycosphaerellales</taxon>
        <taxon>Mycosphaerellaceae</taxon>
        <taxon>Cercospora</taxon>
    </lineage>
</organism>
<dbReference type="Gene3D" id="2.130.10.10">
    <property type="entry name" value="YVTN repeat-like/Quinoprotein amine dehydrogenase"/>
    <property type="match status" value="1"/>
</dbReference>
<reference evidence="9" key="1">
    <citation type="journal article" date="2017" name="bioRxiv">
        <title>Conservation of a gene cluster reveals novel cercosporin biosynthetic mechanisms and extends production to the genus Colletotrichum.</title>
        <authorList>
            <person name="de Jonge R."/>
            <person name="Ebert M.K."/>
            <person name="Huitt-Roehl C.R."/>
            <person name="Pal P."/>
            <person name="Suttle J.C."/>
            <person name="Spanner R.E."/>
            <person name="Neubauer J.D."/>
            <person name="Jurick W.M.II."/>
            <person name="Stott K.A."/>
            <person name="Secor G.A."/>
            <person name="Thomma B.P.H.J."/>
            <person name="Van de Peer Y."/>
            <person name="Townsend C.A."/>
            <person name="Bolton M.D."/>
        </authorList>
    </citation>
    <scope>NUCLEOTIDE SEQUENCE [LARGE SCALE GENOMIC DNA]</scope>
    <source>
        <strain evidence="9">CBS538.71</strain>
    </source>
</reference>
<comment type="subcellular location">
    <subcellularLocation>
        <location evidence="1 6">Nucleus</location>
    </subcellularLocation>
</comment>
<feature type="region of interest" description="Disordered" evidence="7">
    <location>
        <begin position="60"/>
        <end position="86"/>
    </location>
</feature>
<evidence type="ECO:0000313" key="8">
    <source>
        <dbReference type="EMBL" id="PPJ56267.1"/>
    </source>
</evidence>
<dbReference type="InterPro" id="IPR028884">
    <property type="entry name" value="Trm82"/>
</dbReference>
<dbReference type="HAMAP" id="MF_03056">
    <property type="entry name" value="TRM82"/>
    <property type="match status" value="1"/>
</dbReference>
<comment type="caution">
    <text evidence="8">The sequence shown here is derived from an EMBL/GenBank/DDBJ whole genome shotgun (WGS) entry which is preliminary data.</text>
</comment>
<evidence type="ECO:0000313" key="9">
    <source>
        <dbReference type="Proteomes" id="UP000237631"/>
    </source>
</evidence>
<proteinExistence type="inferred from homology"/>
<dbReference type="STRING" id="357750.A0A2S6C953"/>
<sequence>MRHPFQCIVHGRDPTDLTSNGFLVAACGPKLISLSLTSNEIISEWPQTQHEKDAPAEVINEVENGERPTKRQKTSNDTPKLPPKTPNVIKLIVTPNQRNVVAVTDDKFVRVFEAPEGRLTEISSRPMPKRPCAIQVLPDNDTILVADKFGDVYSMPLIAATVVDVQTEERASEPPAETPFKISASESTVHSQRNRKALAAQMNQKNFTPRKEVLKFEHKLQLGHVSMLTDMKYLTRDVNGRQRGYILTADRDEHIRISRGLPQAHIIEGFCLGHKEFVSKICQVGTTDLLVSGGGDDWLGVWNWDSFKLLKKIDLKALVKGVTGDAETKCAVSGIWSFDVQTGQGTDWIVAVACERVPALFLISRPALEATPQESSEDNKVASTTLSLPAIPLDVTALGDHLLVSVDARADGSKRLGTVLCSVHDSPELPVRCGSWKPIAESFNLDLLNERPSLTTDASDKELDDFLYTVANLRKRRDQEAQDEPEQD</sequence>
<dbReference type="OrthoDB" id="339900at2759"/>
<dbReference type="InterPro" id="IPR011047">
    <property type="entry name" value="Quinoprotein_ADH-like_sf"/>
</dbReference>
<evidence type="ECO:0000256" key="4">
    <source>
        <dbReference type="ARBA" id="ARBA00022737"/>
    </source>
</evidence>
<gene>
    <name evidence="8" type="ORF">CBER1_06359</name>
</gene>
<dbReference type="PROSITE" id="PS51257">
    <property type="entry name" value="PROKAR_LIPOPROTEIN"/>
    <property type="match status" value="1"/>
</dbReference>
<dbReference type="GO" id="GO:0106004">
    <property type="term" value="P:tRNA (guanine-N7)-methylation"/>
    <property type="evidence" value="ECO:0007669"/>
    <property type="project" value="UniProtKB-UniRule"/>
</dbReference>
<dbReference type="EMBL" id="PNEN01000521">
    <property type="protein sequence ID" value="PPJ56267.1"/>
    <property type="molecule type" value="Genomic_DNA"/>
</dbReference>
<keyword evidence="4 6" id="KW-0677">Repeat</keyword>
<accession>A0A2S6C953</accession>
<evidence type="ECO:0000256" key="7">
    <source>
        <dbReference type="SAM" id="MobiDB-lite"/>
    </source>
</evidence>
<dbReference type="Proteomes" id="UP000237631">
    <property type="component" value="Unassembled WGS sequence"/>
</dbReference>
<protein>
    <submittedName>
        <fullName evidence="8">Uncharacterized protein</fullName>
    </submittedName>
</protein>
<dbReference type="GO" id="GO:0005829">
    <property type="term" value="C:cytosol"/>
    <property type="evidence" value="ECO:0007669"/>
    <property type="project" value="TreeGrafter"/>
</dbReference>
<dbReference type="InterPro" id="IPR015943">
    <property type="entry name" value="WD40/YVTN_repeat-like_dom_sf"/>
</dbReference>
<evidence type="ECO:0000256" key="5">
    <source>
        <dbReference type="ARBA" id="ARBA00023242"/>
    </source>
</evidence>
<dbReference type="GO" id="GO:0005634">
    <property type="term" value="C:nucleus"/>
    <property type="evidence" value="ECO:0007669"/>
    <property type="project" value="UniProtKB-SubCell"/>
</dbReference>
<evidence type="ECO:0000256" key="2">
    <source>
        <dbReference type="ARBA" id="ARBA00022574"/>
    </source>
</evidence>
<keyword evidence="5 6" id="KW-0539">Nucleus</keyword>
<dbReference type="SUPFAM" id="SSF50998">
    <property type="entry name" value="Quinoprotein alcohol dehydrogenase-like"/>
    <property type="match status" value="1"/>
</dbReference>
<evidence type="ECO:0000256" key="3">
    <source>
        <dbReference type="ARBA" id="ARBA00022694"/>
    </source>
</evidence>
<comment type="similarity">
    <text evidence="6">Belongs to the WD repeat TRM82 family.</text>
</comment>
<dbReference type="PANTHER" id="PTHR16288:SF0">
    <property type="entry name" value="TRNA (GUANINE-N(7)-)-METHYLTRANSFERASE NON-CATALYTIC SUBUNIT WDR4"/>
    <property type="match status" value="1"/>
</dbReference>
<evidence type="ECO:0000256" key="1">
    <source>
        <dbReference type="ARBA" id="ARBA00004123"/>
    </source>
</evidence>
<keyword evidence="3 6" id="KW-0819">tRNA processing</keyword>